<evidence type="ECO:0000313" key="4">
    <source>
        <dbReference type="EMBL" id="GKV30164.1"/>
    </source>
</evidence>
<feature type="domain" description="Transcription factor Iwr1" evidence="3">
    <location>
        <begin position="232"/>
        <end position="293"/>
    </location>
</feature>
<feature type="compositionally biased region" description="Acidic residues" evidence="2">
    <location>
        <begin position="339"/>
        <end position="355"/>
    </location>
</feature>
<comment type="similarity">
    <text evidence="1">Belongs to the IWR1/SLC7A6OS family.</text>
</comment>
<evidence type="ECO:0000256" key="2">
    <source>
        <dbReference type="SAM" id="MobiDB-lite"/>
    </source>
</evidence>
<dbReference type="Proteomes" id="UP001054252">
    <property type="component" value="Unassembled WGS sequence"/>
</dbReference>
<protein>
    <recommendedName>
        <fullName evidence="3">Transcription factor Iwr1 domain-containing protein</fullName>
    </recommendedName>
</protein>
<feature type="region of interest" description="Disordered" evidence="2">
    <location>
        <begin position="274"/>
        <end position="369"/>
    </location>
</feature>
<comment type="caution">
    <text evidence="4">The sequence shown here is derived from an EMBL/GenBank/DDBJ whole genome shotgun (WGS) entry which is preliminary data.</text>
</comment>
<name>A0AAV5KYY6_9ROSI</name>
<evidence type="ECO:0000313" key="5">
    <source>
        <dbReference type="Proteomes" id="UP001054252"/>
    </source>
</evidence>
<proteinExistence type="inferred from homology"/>
<gene>
    <name evidence="4" type="ORF">SLEP1_g39012</name>
</gene>
<dbReference type="PANTHER" id="PTHR31934">
    <property type="entry name" value="ALPHA/BETA-HYDROLASES SUPERFAMILY PROTEIN"/>
    <property type="match status" value="1"/>
</dbReference>
<evidence type="ECO:0000256" key="1">
    <source>
        <dbReference type="ARBA" id="ARBA00010218"/>
    </source>
</evidence>
<organism evidence="4 5">
    <name type="scientific">Rubroshorea leprosula</name>
    <dbReference type="NCBI Taxonomy" id="152421"/>
    <lineage>
        <taxon>Eukaryota</taxon>
        <taxon>Viridiplantae</taxon>
        <taxon>Streptophyta</taxon>
        <taxon>Embryophyta</taxon>
        <taxon>Tracheophyta</taxon>
        <taxon>Spermatophyta</taxon>
        <taxon>Magnoliopsida</taxon>
        <taxon>eudicotyledons</taxon>
        <taxon>Gunneridae</taxon>
        <taxon>Pentapetalae</taxon>
        <taxon>rosids</taxon>
        <taxon>malvids</taxon>
        <taxon>Malvales</taxon>
        <taxon>Dipterocarpaceae</taxon>
        <taxon>Rubroshorea</taxon>
    </lineage>
</organism>
<keyword evidence="5" id="KW-1185">Reference proteome</keyword>
<sequence>MESIPEPEVAKSVMATANGEGSSSIPKSPGEKPVVVRVKRKASQSPLDAFWLEINERPLKRPFLDFEKLSIAESSGNEELRTKRVLVQHVQTVLNPEATIDIVQLVVSNSADASQHKTRAVERRNTFKKDNRPNLLSKSRQKQEELAKNARFEQIWRSRKGKKEEVDEMCHFYEVVRVDGAEERSNDVKEQQDMSLEDHRILTSYLPLLREFIPSAAEEIESDIQAQMSSQDEYVYDLYTVNTDMDVEKEDSSNPFPLVQVDDEDFYDVAYESEYDSEDSNAEDNPRNDYPDEISEEEDELENESSNGSEEKSESASDGSSEPEDLRFHGSLEDGGILCEDETYDDYHDEADDFDNGNSDDNIDGEDWR</sequence>
<accession>A0AAV5KYY6</accession>
<dbReference type="EMBL" id="BPVZ01000085">
    <property type="protein sequence ID" value="GKV30164.1"/>
    <property type="molecule type" value="Genomic_DNA"/>
</dbReference>
<evidence type="ECO:0000259" key="3">
    <source>
        <dbReference type="Pfam" id="PF08574"/>
    </source>
</evidence>
<feature type="compositionally biased region" description="Acidic residues" evidence="2">
    <location>
        <begin position="291"/>
        <end position="303"/>
    </location>
</feature>
<dbReference type="AlphaFoldDB" id="A0AAV5KYY6"/>
<dbReference type="Pfam" id="PF08574">
    <property type="entry name" value="Iwr1"/>
    <property type="match status" value="1"/>
</dbReference>
<reference evidence="4 5" key="1">
    <citation type="journal article" date="2021" name="Commun. Biol.">
        <title>The genome of Shorea leprosula (Dipterocarpaceae) highlights the ecological relevance of drought in aseasonal tropical rainforests.</title>
        <authorList>
            <person name="Ng K.K.S."/>
            <person name="Kobayashi M.J."/>
            <person name="Fawcett J.A."/>
            <person name="Hatakeyama M."/>
            <person name="Paape T."/>
            <person name="Ng C.H."/>
            <person name="Ang C.C."/>
            <person name="Tnah L.H."/>
            <person name="Lee C.T."/>
            <person name="Nishiyama T."/>
            <person name="Sese J."/>
            <person name="O'Brien M.J."/>
            <person name="Copetti D."/>
            <person name="Mohd Noor M.I."/>
            <person name="Ong R.C."/>
            <person name="Putra M."/>
            <person name="Sireger I.Z."/>
            <person name="Indrioko S."/>
            <person name="Kosugi Y."/>
            <person name="Izuno A."/>
            <person name="Isagi Y."/>
            <person name="Lee S.L."/>
            <person name="Shimizu K.K."/>
        </authorList>
    </citation>
    <scope>NUCLEOTIDE SEQUENCE [LARGE SCALE GENOMIC DNA]</scope>
    <source>
        <strain evidence="4">214</strain>
    </source>
</reference>
<feature type="region of interest" description="Disordered" evidence="2">
    <location>
        <begin position="1"/>
        <end position="33"/>
    </location>
</feature>
<dbReference type="InterPro" id="IPR013883">
    <property type="entry name" value="TF_Iwr1_dom"/>
</dbReference>
<dbReference type="PANTHER" id="PTHR31934:SF2">
    <property type="entry name" value="RNA-DIRECTED DNA METHYLATION 4"/>
    <property type="match status" value="1"/>
</dbReference>